<dbReference type="EMBL" id="JAVRER010000006">
    <property type="protein sequence ID" value="MDT0414912.1"/>
    <property type="molecule type" value="Genomic_DNA"/>
</dbReference>
<evidence type="ECO:0000259" key="3">
    <source>
        <dbReference type="Pfam" id="PF13581"/>
    </source>
</evidence>
<evidence type="ECO:0000313" key="5">
    <source>
        <dbReference type="Proteomes" id="UP001183607"/>
    </source>
</evidence>
<dbReference type="SUPFAM" id="SSF55874">
    <property type="entry name" value="ATPase domain of HSP90 chaperone/DNA topoisomerase II/histidine kinase"/>
    <property type="match status" value="1"/>
</dbReference>
<dbReference type="GO" id="GO:0005524">
    <property type="term" value="F:ATP binding"/>
    <property type="evidence" value="ECO:0007669"/>
    <property type="project" value="UniProtKB-KW"/>
</dbReference>
<dbReference type="InterPro" id="IPR050267">
    <property type="entry name" value="Anti-sigma-factor_SerPK"/>
</dbReference>
<accession>A0ABD5E0S6</accession>
<sequence length="141" mass="14828">MHHLDQAGQALAPPGPTAEAGHHSRPEHAAEAREAVRVFLDGLSPAVAARTAQHLLLLVSELVSNALRHAGAVSGLRLRATPGALTVEVRDPSPEHPTPRTPRLDGTTGGFGWPMIREIAQSLTVRTEPDGGKTVTAVLAR</sequence>
<dbReference type="RefSeq" id="WP_007829911.1">
    <property type="nucleotide sequence ID" value="NZ_JAVRER010000006.1"/>
</dbReference>
<dbReference type="CDD" id="cd16936">
    <property type="entry name" value="HATPase_RsbW-like"/>
    <property type="match status" value="1"/>
</dbReference>
<organism evidence="4 5">
    <name type="scientific">Streptomyces evansiae</name>
    <dbReference type="NCBI Taxonomy" id="3075535"/>
    <lineage>
        <taxon>Bacteria</taxon>
        <taxon>Bacillati</taxon>
        <taxon>Actinomycetota</taxon>
        <taxon>Actinomycetes</taxon>
        <taxon>Kitasatosporales</taxon>
        <taxon>Streptomycetaceae</taxon>
        <taxon>Streptomyces</taxon>
    </lineage>
</organism>
<dbReference type="PANTHER" id="PTHR35526">
    <property type="entry name" value="ANTI-SIGMA-F FACTOR RSBW-RELATED"/>
    <property type="match status" value="1"/>
</dbReference>
<proteinExistence type="predicted"/>
<feature type="region of interest" description="Disordered" evidence="2">
    <location>
        <begin position="1"/>
        <end position="30"/>
    </location>
</feature>
<gene>
    <name evidence="4" type="ORF">RM574_05360</name>
</gene>
<dbReference type="PANTHER" id="PTHR35526:SF3">
    <property type="entry name" value="ANTI-SIGMA-F FACTOR RSBW"/>
    <property type="match status" value="1"/>
</dbReference>
<evidence type="ECO:0000256" key="1">
    <source>
        <dbReference type="ARBA" id="ARBA00022527"/>
    </source>
</evidence>
<keyword evidence="4" id="KW-0067">ATP-binding</keyword>
<keyword evidence="1" id="KW-0418">Kinase</keyword>
<dbReference type="InterPro" id="IPR036890">
    <property type="entry name" value="HATPase_C_sf"/>
</dbReference>
<reference evidence="5" key="1">
    <citation type="submission" date="2023-07" db="EMBL/GenBank/DDBJ databases">
        <title>30 novel species of actinomycetes from the DSMZ collection.</title>
        <authorList>
            <person name="Nouioui I."/>
        </authorList>
    </citation>
    <scope>NUCLEOTIDE SEQUENCE [LARGE SCALE GENOMIC DNA]</scope>
    <source>
        <strain evidence="5">DSM 41982</strain>
    </source>
</reference>
<evidence type="ECO:0000313" key="4">
    <source>
        <dbReference type="EMBL" id="MDT0414912.1"/>
    </source>
</evidence>
<name>A0ABD5E0S6_9ACTN</name>
<dbReference type="Gene3D" id="3.30.565.10">
    <property type="entry name" value="Histidine kinase-like ATPase, C-terminal domain"/>
    <property type="match status" value="1"/>
</dbReference>
<dbReference type="InterPro" id="IPR003594">
    <property type="entry name" value="HATPase_dom"/>
</dbReference>
<dbReference type="Pfam" id="PF13581">
    <property type="entry name" value="HATPase_c_2"/>
    <property type="match status" value="1"/>
</dbReference>
<keyword evidence="1" id="KW-0808">Transferase</keyword>
<dbReference type="GO" id="GO:0004674">
    <property type="term" value="F:protein serine/threonine kinase activity"/>
    <property type="evidence" value="ECO:0007669"/>
    <property type="project" value="UniProtKB-KW"/>
</dbReference>
<comment type="caution">
    <text evidence="4">The sequence shown here is derived from an EMBL/GenBank/DDBJ whole genome shotgun (WGS) entry which is preliminary data.</text>
</comment>
<feature type="region of interest" description="Disordered" evidence="2">
    <location>
        <begin position="88"/>
        <end position="111"/>
    </location>
</feature>
<keyword evidence="1" id="KW-0723">Serine/threonine-protein kinase</keyword>
<keyword evidence="4" id="KW-0547">Nucleotide-binding</keyword>
<dbReference type="AlphaFoldDB" id="A0ABD5E0S6"/>
<feature type="domain" description="Histidine kinase/HSP90-like ATPase" evidence="3">
    <location>
        <begin position="24"/>
        <end position="137"/>
    </location>
</feature>
<protein>
    <submittedName>
        <fullName evidence="4">ATP-binding protein</fullName>
    </submittedName>
</protein>
<evidence type="ECO:0000256" key="2">
    <source>
        <dbReference type="SAM" id="MobiDB-lite"/>
    </source>
</evidence>
<dbReference type="Proteomes" id="UP001183607">
    <property type="component" value="Unassembled WGS sequence"/>
</dbReference>
<feature type="compositionally biased region" description="Basic and acidic residues" evidence="2">
    <location>
        <begin position="20"/>
        <end position="30"/>
    </location>
</feature>
<feature type="compositionally biased region" description="Basic and acidic residues" evidence="2">
    <location>
        <begin position="88"/>
        <end position="98"/>
    </location>
</feature>